<dbReference type="AlphaFoldDB" id="A0A6J4SEK9"/>
<evidence type="ECO:0000256" key="4">
    <source>
        <dbReference type="ARBA" id="ARBA00022989"/>
    </source>
</evidence>
<dbReference type="SUPFAM" id="SSF50182">
    <property type="entry name" value="Sm-like ribonucleoproteins"/>
    <property type="match status" value="1"/>
</dbReference>
<sequence>MADPGISIPVLEPYRREIGAVLTVVVAFVIARLVDRTFVARAKKATGETPHDERSQVTATRVRLVRRLVFAVILVIGFALALSQFEVARRLATGVLASSAALGLIVGFAARQTIANAVAGISLVITQPIRIGDLVTVEEETGVVEDVRLTYTFIRDDEGHRVIVPNERLAQTVIENHTIVDPRVNVKVSVWLPPGADSKRALELLEDQGNVEVSIAEVDKEGIRIDLSTWVATAAERGPTGARLRAESLERLHSEQLSSSVKSD</sequence>
<gene>
    <name evidence="8" type="ORF">AVDCRST_MAG45-803</name>
</gene>
<evidence type="ECO:0000313" key="8">
    <source>
        <dbReference type="EMBL" id="CAA9492031.1"/>
    </source>
</evidence>
<dbReference type="InterPro" id="IPR006685">
    <property type="entry name" value="MscS_channel_2nd"/>
</dbReference>
<dbReference type="Gene3D" id="1.10.287.1260">
    <property type="match status" value="1"/>
</dbReference>
<protein>
    <recommendedName>
        <fullName evidence="7">Mechanosensitive ion channel MscS domain-containing protein</fullName>
    </recommendedName>
</protein>
<dbReference type="InterPro" id="IPR011014">
    <property type="entry name" value="MscS_channel_TM-2"/>
</dbReference>
<dbReference type="InterPro" id="IPR045275">
    <property type="entry name" value="MscS_archaea/bacteria_type"/>
</dbReference>
<dbReference type="InterPro" id="IPR010920">
    <property type="entry name" value="LSM_dom_sf"/>
</dbReference>
<evidence type="ECO:0000256" key="3">
    <source>
        <dbReference type="ARBA" id="ARBA00022692"/>
    </source>
</evidence>
<evidence type="ECO:0000259" key="7">
    <source>
        <dbReference type="Pfam" id="PF00924"/>
    </source>
</evidence>
<dbReference type="Gene3D" id="2.30.30.60">
    <property type="match status" value="1"/>
</dbReference>
<dbReference type="InterPro" id="IPR023408">
    <property type="entry name" value="MscS_beta-dom_sf"/>
</dbReference>
<dbReference type="PANTHER" id="PTHR30221">
    <property type="entry name" value="SMALL-CONDUCTANCE MECHANOSENSITIVE CHANNEL"/>
    <property type="match status" value="1"/>
</dbReference>
<evidence type="ECO:0000256" key="1">
    <source>
        <dbReference type="ARBA" id="ARBA00004141"/>
    </source>
</evidence>
<keyword evidence="3 6" id="KW-0812">Transmembrane</keyword>
<evidence type="ECO:0000256" key="2">
    <source>
        <dbReference type="ARBA" id="ARBA00008017"/>
    </source>
</evidence>
<keyword evidence="4 6" id="KW-1133">Transmembrane helix</keyword>
<dbReference type="GO" id="GO:0016020">
    <property type="term" value="C:membrane"/>
    <property type="evidence" value="ECO:0007669"/>
    <property type="project" value="UniProtKB-SubCell"/>
</dbReference>
<evidence type="ECO:0000256" key="5">
    <source>
        <dbReference type="ARBA" id="ARBA00023136"/>
    </source>
</evidence>
<dbReference type="PANTHER" id="PTHR30221:SF1">
    <property type="entry name" value="SMALL-CONDUCTANCE MECHANOSENSITIVE CHANNEL"/>
    <property type="match status" value="1"/>
</dbReference>
<dbReference type="SUPFAM" id="SSF82861">
    <property type="entry name" value="Mechanosensitive channel protein MscS (YggB), transmembrane region"/>
    <property type="match status" value="1"/>
</dbReference>
<reference evidence="8" key="1">
    <citation type="submission" date="2020-02" db="EMBL/GenBank/DDBJ databases">
        <authorList>
            <person name="Meier V. D."/>
        </authorList>
    </citation>
    <scope>NUCLEOTIDE SEQUENCE</scope>
    <source>
        <strain evidence="8">AVDCRST_MAG45</strain>
    </source>
</reference>
<organism evidence="8">
    <name type="scientific">uncultured Solirubrobacterales bacterium</name>
    <dbReference type="NCBI Taxonomy" id="768556"/>
    <lineage>
        <taxon>Bacteria</taxon>
        <taxon>Bacillati</taxon>
        <taxon>Actinomycetota</taxon>
        <taxon>Thermoleophilia</taxon>
        <taxon>Solirubrobacterales</taxon>
        <taxon>environmental samples</taxon>
    </lineage>
</organism>
<dbReference type="Pfam" id="PF00924">
    <property type="entry name" value="MS_channel_2nd"/>
    <property type="match status" value="1"/>
</dbReference>
<accession>A0A6J4SEK9</accession>
<dbReference type="GO" id="GO:0008381">
    <property type="term" value="F:mechanosensitive monoatomic ion channel activity"/>
    <property type="evidence" value="ECO:0007669"/>
    <property type="project" value="InterPro"/>
</dbReference>
<feature type="domain" description="Mechanosensitive ion channel MscS" evidence="7">
    <location>
        <begin position="113"/>
        <end position="178"/>
    </location>
</feature>
<name>A0A6J4SEK9_9ACTN</name>
<comment type="subcellular location">
    <subcellularLocation>
        <location evidence="1">Membrane</location>
        <topology evidence="1">Multi-pass membrane protein</topology>
    </subcellularLocation>
</comment>
<keyword evidence="5 6" id="KW-0472">Membrane</keyword>
<proteinExistence type="inferred from homology"/>
<feature type="transmembrane region" description="Helical" evidence="6">
    <location>
        <begin position="64"/>
        <end position="85"/>
    </location>
</feature>
<feature type="transmembrane region" description="Helical" evidence="6">
    <location>
        <begin position="91"/>
        <end position="110"/>
    </location>
</feature>
<evidence type="ECO:0000256" key="6">
    <source>
        <dbReference type="SAM" id="Phobius"/>
    </source>
</evidence>
<comment type="similarity">
    <text evidence="2">Belongs to the MscS (TC 1.A.23) family.</text>
</comment>
<dbReference type="EMBL" id="CADCVU010000069">
    <property type="protein sequence ID" value="CAA9492031.1"/>
    <property type="molecule type" value="Genomic_DNA"/>
</dbReference>
<feature type="transmembrane region" description="Helical" evidence="6">
    <location>
        <begin position="18"/>
        <end position="34"/>
    </location>
</feature>